<feature type="transmembrane region" description="Helical" evidence="6">
    <location>
        <begin position="327"/>
        <end position="346"/>
    </location>
</feature>
<comment type="subcellular location">
    <subcellularLocation>
        <location evidence="1">Cell membrane</location>
        <topology evidence="1">Multi-pass membrane protein</topology>
    </subcellularLocation>
</comment>
<gene>
    <name evidence="7" type="ORF">H9753_07280</name>
</gene>
<dbReference type="AlphaFoldDB" id="A0A9D2TC86"/>
<evidence type="ECO:0000313" key="7">
    <source>
        <dbReference type="EMBL" id="HJC63403.1"/>
    </source>
</evidence>
<feature type="transmembrane region" description="Helical" evidence="6">
    <location>
        <begin position="384"/>
        <end position="405"/>
    </location>
</feature>
<feature type="transmembrane region" description="Helical" evidence="6">
    <location>
        <begin position="12"/>
        <end position="33"/>
    </location>
</feature>
<feature type="transmembrane region" description="Helical" evidence="6">
    <location>
        <begin position="256"/>
        <end position="275"/>
    </location>
</feature>
<feature type="transmembrane region" description="Helical" evidence="6">
    <location>
        <begin position="417"/>
        <end position="438"/>
    </location>
</feature>
<protein>
    <submittedName>
        <fullName evidence="7">Oligosaccharide flippase family protein</fullName>
    </submittedName>
</protein>
<keyword evidence="4 6" id="KW-1133">Transmembrane helix</keyword>
<dbReference type="Pfam" id="PF01943">
    <property type="entry name" value="Polysacc_synt"/>
    <property type="match status" value="1"/>
</dbReference>
<feature type="transmembrane region" description="Helical" evidence="6">
    <location>
        <begin position="45"/>
        <end position="66"/>
    </location>
</feature>
<evidence type="ECO:0000256" key="4">
    <source>
        <dbReference type="ARBA" id="ARBA00022989"/>
    </source>
</evidence>
<organism evidence="7 8">
    <name type="scientific">Candidatus Blautia merdavium</name>
    <dbReference type="NCBI Taxonomy" id="2838494"/>
    <lineage>
        <taxon>Bacteria</taxon>
        <taxon>Bacillati</taxon>
        <taxon>Bacillota</taxon>
        <taxon>Clostridia</taxon>
        <taxon>Lachnospirales</taxon>
        <taxon>Lachnospiraceae</taxon>
        <taxon>Blautia</taxon>
    </lineage>
</organism>
<feature type="transmembrane region" description="Helical" evidence="6">
    <location>
        <begin position="287"/>
        <end position="307"/>
    </location>
</feature>
<name>A0A9D2TC86_9FIRM</name>
<dbReference type="InterPro" id="IPR050833">
    <property type="entry name" value="Poly_Biosynth_Transport"/>
</dbReference>
<evidence type="ECO:0000313" key="8">
    <source>
        <dbReference type="Proteomes" id="UP000823886"/>
    </source>
</evidence>
<feature type="transmembrane region" description="Helical" evidence="6">
    <location>
        <begin position="450"/>
        <end position="474"/>
    </location>
</feature>
<reference evidence="7" key="1">
    <citation type="journal article" date="2021" name="PeerJ">
        <title>Extensive microbial diversity within the chicken gut microbiome revealed by metagenomics and culture.</title>
        <authorList>
            <person name="Gilroy R."/>
            <person name="Ravi A."/>
            <person name="Getino M."/>
            <person name="Pursley I."/>
            <person name="Horton D.L."/>
            <person name="Alikhan N.F."/>
            <person name="Baker D."/>
            <person name="Gharbi K."/>
            <person name="Hall N."/>
            <person name="Watson M."/>
            <person name="Adriaenssens E.M."/>
            <person name="Foster-Nyarko E."/>
            <person name="Jarju S."/>
            <person name="Secka A."/>
            <person name="Antonio M."/>
            <person name="Oren A."/>
            <person name="Chaudhuri R.R."/>
            <person name="La Ragione R."/>
            <person name="Hildebrand F."/>
            <person name="Pallen M.J."/>
        </authorList>
    </citation>
    <scope>NUCLEOTIDE SEQUENCE</scope>
    <source>
        <strain evidence="7">ChiBcec2-3848</strain>
    </source>
</reference>
<accession>A0A9D2TC86</accession>
<feature type="transmembrane region" description="Helical" evidence="6">
    <location>
        <begin position="213"/>
        <end position="236"/>
    </location>
</feature>
<evidence type="ECO:0000256" key="1">
    <source>
        <dbReference type="ARBA" id="ARBA00004651"/>
    </source>
</evidence>
<evidence type="ECO:0000256" key="2">
    <source>
        <dbReference type="ARBA" id="ARBA00022475"/>
    </source>
</evidence>
<sequence length="498" mass="55160">MKIRSVKFNFIMNFILTASSILFPLITAPYILRVLQAEGNGRVDFASSVMTCFMMFASLGIPTYGIRTCAKVRDDKEELSNTVQELMIINTVTMALTYAVFLALVFAVPQFAEEKTLLFINSISMVLNVIGVSWFYSAIEQYAYITVCSIGFKLASIVLMFLLVKSPEDYVKYGAITVFAASGSYILNFWNLRKHVRLKKTRPYRFKVHLRPILVFFSMSAAINVYTNLDTAMLGIMRDKAEVGYYTAGIKIKNLLMSLTTSLGAVLLPRLSYYIEKGEKEAFEKTVSKAFHFVLILGSAVTVYFVIMAKEALLLLGGDGYSASIAPMQILMPTVLLIGLSNITGMQILTPYGEENKVLVSIIGGAVLDFVLNLSLIPNYGASGAAFATLLAELLVLVVQCYYLRQLLKGIVRYIPFWKYIAAVGTGTILMLAVKNWVQIPQLFAGNSTLQVFFELALTAVVFFGGEGIVLILVKEPFVMEMAEKVFGRVFGKKTGGE</sequence>
<evidence type="ECO:0000256" key="3">
    <source>
        <dbReference type="ARBA" id="ARBA00022692"/>
    </source>
</evidence>
<keyword evidence="3 6" id="KW-0812">Transmembrane</keyword>
<evidence type="ECO:0000256" key="6">
    <source>
        <dbReference type="SAM" id="Phobius"/>
    </source>
</evidence>
<feature type="transmembrane region" description="Helical" evidence="6">
    <location>
        <begin position="87"/>
        <end position="112"/>
    </location>
</feature>
<dbReference type="EMBL" id="DWVZ01000096">
    <property type="protein sequence ID" value="HJC63403.1"/>
    <property type="molecule type" value="Genomic_DNA"/>
</dbReference>
<evidence type="ECO:0000256" key="5">
    <source>
        <dbReference type="ARBA" id="ARBA00023136"/>
    </source>
</evidence>
<comment type="caution">
    <text evidence="7">The sequence shown here is derived from an EMBL/GenBank/DDBJ whole genome shotgun (WGS) entry which is preliminary data.</text>
</comment>
<proteinExistence type="predicted"/>
<dbReference type="InterPro" id="IPR002797">
    <property type="entry name" value="Polysacc_synth"/>
</dbReference>
<keyword evidence="2" id="KW-1003">Cell membrane</keyword>
<feature type="transmembrane region" description="Helical" evidence="6">
    <location>
        <begin position="118"/>
        <end position="136"/>
    </location>
</feature>
<dbReference type="GO" id="GO:0005886">
    <property type="term" value="C:plasma membrane"/>
    <property type="evidence" value="ECO:0007669"/>
    <property type="project" value="UniProtKB-SubCell"/>
</dbReference>
<feature type="transmembrane region" description="Helical" evidence="6">
    <location>
        <begin position="358"/>
        <end position="378"/>
    </location>
</feature>
<keyword evidence="5 6" id="KW-0472">Membrane</keyword>
<reference evidence="7" key="2">
    <citation type="submission" date="2021-04" db="EMBL/GenBank/DDBJ databases">
        <authorList>
            <person name="Gilroy R."/>
        </authorList>
    </citation>
    <scope>NUCLEOTIDE SEQUENCE</scope>
    <source>
        <strain evidence="7">ChiBcec2-3848</strain>
    </source>
</reference>
<dbReference type="PANTHER" id="PTHR30250">
    <property type="entry name" value="PST FAMILY PREDICTED COLANIC ACID TRANSPORTER"/>
    <property type="match status" value="1"/>
</dbReference>
<dbReference type="CDD" id="cd13128">
    <property type="entry name" value="MATE_Wzx_like"/>
    <property type="match status" value="1"/>
</dbReference>
<feature type="transmembrane region" description="Helical" evidence="6">
    <location>
        <begin position="170"/>
        <end position="192"/>
    </location>
</feature>
<dbReference type="Proteomes" id="UP000823886">
    <property type="component" value="Unassembled WGS sequence"/>
</dbReference>
<feature type="transmembrane region" description="Helical" evidence="6">
    <location>
        <begin position="143"/>
        <end position="164"/>
    </location>
</feature>
<dbReference type="PANTHER" id="PTHR30250:SF11">
    <property type="entry name" value="O-ANTIGEN TRANSPORTER-RELATED"/>
    <property type="match status" value="1"/>
</dbReference>